<feature type="transmembrane region" description="Helical" evidence="1">
    <location>
        <begin position="72"/>
        <end position="94"/>
    </location>
</feature>
<organism evidence="2 3">
    <name type="scientific">Arthrobacter hankyongi</name>
    <dbReference type="NCBI Taxonomy" id="2904801"/>
    <lineage>
        <taxon>Bacteria</taxon>
        <taxon>Bacillati</taxon>
        <taxon>Actinomycetota</taxon>
        <taxon>Actinomycetes</taxon>
        <taxon>Micrococcales</taxon>
        <taxon>Micrococcaceae</taxon>
        <taxon>Arthrobacter</taxon>
    </lineage>
</organism>
<protein>
    <recommendedName>
        <fullName evidence="4">GtrA-like protein domain-containing protein</fullName>
    </recommendedName>
</protein>
<comment type="caution">
    <text evidence="2">The sequence shown here is derived from an EMBL/GenBank/DDBJ whole genome shotgun (WGS) entry which is preliminary data.</text>
</comment>
<feature type="transmembrane region" description="Helical" evidence="1">
    <location>
        <begin position="46"/>
        <end position="66"/>
    </location>
</feature>
<dbReference type="RefSeq" id="WP_237825731.1">
    <property type="nucleotide sequence ID" value="NZ_JAKLTQ010000021.1"/>
</dbReference>
<feature type="transmembrane region" description="Helical" evidence="1">
    <location>
        <begin position="12"/>
        <end position="34"/>
    </location>
</feature>
<keyword evidence="3" id="KW-1185">Reference proteome</keyword>
<keyword evidence="1" id="KW-0812">Transmembrane</keyword>
<name>A0ABS9LC27_9MICC</name>
<accession>A0ABS9LC27</accession>
<evidence type="ECO:0000313" key="2">
    <source>
        <dbReference type="EMBL" id="MCG2624156.1"/>
    </source>
</evidence>
<keyword evidence="1" id="KW-1133">Transmembrane helix</keyword>
<keyword evidence="1" id="KW-0472">Membrane</keyword>
<evidence type="ECO:0000256" key="1">
    <source>
        <dbReference type="SAM" id="Phobius"/>
    </source>
</evidence>
<sequence length="130" mass="14756">MLEFWAQFRESPLWTGITWAMVLSYLVYFTLLVTYRMSVRGTRRSYMTASMLNALGLSLASAYLFAAAINMAGARLFTGTFNAIIAYFILRYWLTIKDEDNWWKGRGTKIRRWIRSLSAGTKTVAAGAAG</sequence>
<evidence type="ECO:0000313" key="3">
    <source>
        <dbReference type="Proteomes" id="UP001165368"/>
    </source>
</evidence>
<proteinExistence type="predicted"/>
<dbReference type="Proteomes" id="UP001165368">
    <property type="component" value="Unassembled WGS sequence"/>
</dbReference>
<reference evidence="2" key="1">
    <citation type="submission" date="2022-01" db="EMBL/GenBank/DDBJ databases">
        <authorList>
            <person name="Jo J.-H."/>
            <person name="Im W.-T."/>
        </authorList>
    </citation>
    <scope>NUCLEOTIDE SEQUENCE</scope>
    <source>
        <strain evidence="2">I2-34</strain>
    </source>
</reference>
<gene>
    <name evidence="2" type="ORF">LVY72_19905</name>
</gene>
<dbReference type="EMBL" id="JAKLTQ010000021">
    <property type="protein sequence ID" value="MCG2624156.1"/>
    <property type="molecule type" value="Genomic_DNA"/>
</dbReference>
<evidence type="ECO:0008006" key="4">
    <source>
        <dbReference type="Google" id="ProtNLM"/>
    </source>
</evidence>